<dbReference type="CDD" id="cd08010">
    <property type="entry name" value="MltG_like"/>
    <property type="match status" value="1"/>
</dbReference>
<keyword evidence="6 7" id="KW-0961">Cell wall biogenesis/degradation</keyword>
<reference evidence="8 9" key="1">
    <citation type="submission" date="2014-09" db="EMBL/GenBank/DDBJ databases">
        <authorList>
            <person name="Urmite Genomes Urmite Genomes"/>
        </authorList>
    </citation>
    <scope>NUCLEOTIDE SEQUENCE [LARGE SCALE GENOMIC DNA]</scope>
    <source>
        <strain evidence="8 9">ES2</strain>
    </source>
</reference>
<dbReference type="Pfam" id="PF02618">
    <property type="entry name" value="YceG"/>
    <property type="match status" value="1"/>
</dbReference>
<comment type="function">
    <text evidence="7">Functions as a peptidoglycan terminase that cleaves nascent peptidoglycan strands endolytically to terminate their elongation.</text>
</comment>
<proteinExistence type="inferred from homology"/>
<sequence>MDKPSKKQIMFERMSEKKKETKVVRRIVAIIALVLLLIVGVAGFLAYNFVTSALEPVNPDSEKVIEVEVPIGSNLDSIAELLEEKGLIKNARIYKYYVKFNNHSDFQAGTYGLLPSMTLDEITESLKTGKVYREPLFSITVPEGLTLEEIATRVIEEKTDYTAEEFMARVTDEAYIDQLMNEYPTLLTDEIKGENVKFALEGYLFPATYPFYEEDPSLDLIIKQMLDATNSVVSQYQAVLEEMEKTPHWLLTFASLLEEEATAQADRETIASVFYNRLNDGMPLQTDPTVIYAMGEHKERLFNKDYEFEDPYSTYQNKGLPPGPIAGAGASSIQAVLDPATTEYYYFLADSEGVNHFAKTYDEHLKNQAEYIGN</sequence>
<comment type="similarity">
    <text evidence="7">Belongs to the transglycosylase MltG family.</text>
</comment>
<keyword evidence="9" id="KW-1185">Reference proteome</keyword>
<evidence type="ECO:0000256" key="7">
    <source>
        <dbReference type="HAMAP-Rule" id="MF_02065"/>
    </source>
</evidence>
<evidence type="ECO:0000256" key="5">
    <source>
        <dbReference type="ARBA" id="ARBA00023239"/>
    </source>
</evidence>
<accession>A0A098EMJ9</accession>
<dbReference type="GO" id="GO:0071555">
    <property type="term" value="P:cell wall organization"/>
    <property type="evidence" value="ECO:0007669"/>
    <property type="project" value="UniProtKB-KW"/>
</dbReference>
<keyword evidence="2 7" id="KW-0812">Transmembrane</keyword>
<comment type="catalytic activity">
    <reaction evidence="7">
        <text>a peptidoglycan chain = a peptidoglycan chain with N-acetyl-1,6-anhydromuramyl-[peptide] at the reducing end + a peptidoglycan chain with N-acetylglucosamine at the non-reducing end.</text>
        <dbReference type="EC" id="4.2.2.29"/>
    </reaction>
</comment>
<dbReference type="Proteomes" id="UP000043699">
    <property type="component" value="Unassembled WGS sequence"/>
</dbReference>
<dbReference type="Gene3D" id="3.30.1490.480">
    <property type="entry name" value="Endolytic murein transglycosylase"/>
    <property type="match status" value="1"/>
</dbReference>
<keyword evidence="1 7" id="KW-1003">Cell membrane</keyword>
<gene>
    <name evidence="7" type="primary">mltG</name>
    <name evidence="8" type="ORF">BN1080_01974</name>
</gene>
<dbReference type="GO" id="GO:0009252">
    <property type="term" value="P:peptidoglycan biosynthetic process"/>
    <property type="evidence" value="ECO:0007669"/>
    <property type="project" value="UniProtKB-UniRule"/>
</dbReference>
<protein>
    <recommendedName>
        <fullName evidence="7">Endolytic murein transglycosylase</fullName>
        <ecNumber evidence="7">4.2.2.29</ecNumber>
    </recommendedName>
    <alternativeName>
        <fullName evidence="7">Peptidoglycan lytic transglycosylase</fullName>
    </alternativeName>
    <alternativeName>
        <fullName evidence="7">Peptidoglycan polymerization terminase</fullName>
    </alternativeName>
</protein>
<dbReference type="RefSeq" id="WP_052651829.1">
    <property type="nucleotide sequence ID" value="NZ_CCXS01000001.1"/>
</dbReference>
<evidence type="ECO:0000256" key="6">
    <source>
        <dbReference type="ARBA" id="ARBA00023316"/>
    </source>
</evidence>
<dbReference type="EMBL" id="CCXS01000001">
    <property type="protein sequence ID" value="CEG23035.1"/>
    <property type="molecule type" value="Genomic_DNA"/>
</dbReference>
<feature type="site" description="Important for catalytic activity" evidence="7">
    <location>
        <position position="260"/>
    </location>
</feature>
<evidence type="ECO:0000256" key="3">
    <source>
        <dbReference type="ARBA" id="ARBA00022989"/>
    </source>
</evidence>
<dbReference type="GO" id="GO:0005886">
    <property type="term" value="C:plasma membrane"/>
    <property type="evidence" value="ECO:0007669"/>
    <property type="project" value="UniProtKB-UniRule"/>
</dbReference>
<dbReference type="InterPro" id="IPR003770">
    <property type="entry name" value="MLTG-like"/>
</dbReference>
<name>A0A098EMJ9_9BACL</name>
<keyword evidence="5 7" id="KW-0456">Lyase</keyword>
<keyword evidence="4 7" id="KW-0472">Membrane</keyword>
<dbReference type="Gene3D" id="3.30.160.60">
    <property type="entry name" value="Classic Zinc Finger"/>
    <property type="match status" value="1"/>
</dbReference>
<dbReference type="OrthoDB" id="9814591at2"/>
<dbReference type="AlphaFoldDB" id="A0A098EMJ9"/>
<dbReference type="PANTHER" id="PTHR30518">
    <property type="entry name" value="ENDOLYTIC MUREIN TRANSGLYCOSYLASE"/>
    <property type="match status" value="1"/>
</dbReference>
<dbReference type="EC" id="4.2.2.29" evidence="7"/>
<evidence type="ECO:0000313" key="8">
    <source>
        <dbReference type="EMBL" id="CEG23035.1"/>
    </source>
</evidence>
<organism evidence="8 9">
    <name type="scientific">Planococcus massiliensis</name>
    <dbReference type="NCBI Taxonomy" id="1499687"/>
    <lineage>
        <taxon>Bacteria</taxon>
        <taxon>Bacillati</taxon>
        <taxon>Bacillota</taxon>
        <taxon>Bacilli</taxon>
        <taxon>Bacillales</taxon>
        <taxon>Caryophanaceae</taxon>
        <taxon>Planococcus</taxon>
    </lineage>
</organism>
<keyword evidence="3 7" id="KW-1133">Transmembrane helix</keyword>
<dbReference type="PANTHER" id="PTHR30518:SF2">
    <property type="entry name" value="ENDOLYTIC MUREIN TRANSGLYCOSYLASE"/>
    <property type="match status" value="1"/>
</dbReference>
<evidence type="ECO:0000256" key="1">
    <source>
        <dbReference type="ARBA" id="ARBA00022475"/>
    </source>
</evidence>
<dbReference type="HAMAP" id="MF_02065">
    <property type="entry name" value="MltG"/>
    <property type="match status" value="1"/>
</dbReference>
<evidence type="ECO:0000256" key="4">
    <source>
        <dbReference type="ARBA" id="ARBA00023136"/>
    </source>
</evidence>
<evidence type="ECO:0000256" key="2">
    <source>
        <dbReference type="ARBA" id="ARBA00022692"/>
    </source>
</evidence>
<dbReference type="GO" id="GO:0008932">
    <property type="term" value="F:lytic endotransglycosylase activity"/>
    <property type="evidence" value="ECO:0007669"/>
    <property type="project" value="UniProtKB-UniRule"/>
</dbReference>
<dbReference type="STRING" id="1499687.BN1080_01974"/>
<evidence type="ECO:0000313" key="9">
    <source>
        <dbReference type="Proteomes" id="UP000043699"/>
    </source>
</evidence>
<dbReference type="NCBIfam" id="TIGR00247">
    <property type="entry name" value="endolytic transglycosylase MltG"/>
    <property type="match status" value="1"/>
</dbReference>